<sequence length="175" mass="19541">MVTSESLQHKLERVRAPRVRITYDVEVGDGVEVKEIPFVVGVLADLSGAPSAPLPRLKERRFVEIDRDNFNHVMEGMKPRLAFRVANTLCGDGSEFGVQLRFGALEDFRPERVAQQVEPLRKLVEARRRLADLLNRLDGNDRLEELLRDLLESGDALKAICHRPGEGETGSGEGA</sequence>
<dbReference type="EMBL" id="SRSC01000003">
    <property type="protein sequence ID" value="TGU71373.1"/>
    <property type="molecule type" value="Genomic_DNA"/>
</dbReference>
<name>A0A4S1CDT8_9BACT</name>
<dbReference type="PIRSF" id="PIRSF028301">
    <property type="entry name" value="UCP028301"/>
    <property type="match status" value="1"/>
</dbReference>
<dbReference type="RefSeq" id="WP_135870909.1">
    <property type="nucleotide sequence ID" value="NZ_SRSC01000003.1"/>
</dbReference>
<evidence type="ECO:0000313" key="1">
    <source>
        <dbReference type="EMBL" id="TGU71373.1"/>
    </source>
</evidence>
<proteinExistence type="predicted"/>
<dbReference type="Proteomes" id="UP000306416">
    <property type="component" value="Unassembled WGS sequence"/>
</dbReference>
<reference evidence="1 2" key="1">
    <citation type="submission" date="2019-04" db="EMBL/GenBank/DDBJ databases">
        <title>Geobacter oryzae sp. nov., ferric-reducing bacteria isolated from paddy soil.</title>
        <authorList>
            <person name="Xu Z."/>
            <person name="Masuda Y."/>
            <person name="Itoh H."/>
            <person name="Senoo K."/>
        </authorList>
    </citation>
    <scope>NUCLEOTIDE SEQUENCE [LARGE SCALE GENOMIC DNA]</scope>
    <source>
        <strain evidence="1 2">Red111</strain>
    </source>
</reference>
<dbReference type="InterPro" id="IPR008312">
    <property type="entry name" value="T6SS_TssB1"/>
</dbReference>
<dbReference type="PANTHER" id="PTHR35850:SF1">
    <property type="entry name" value="TYPE VI SECRETION SYSTEM SHEATH PROTEIN TSSB1"/>
    <property type="match status" value="1"/>
</dbReference>
<keyword evidence="2" id="KW-1185">Reference proteome</keyword>
<comment type="caution">
    <text evidence="1">The sequence shown here is derived from an EMBL/GenBank/DDBJ whole genome shotgun (WGS) entry which is preliminary data.</text>
</comment>
<accession>A0A4S1CDT8</accession>
<dbReference type="NCBIfam" id="TIGR03358">
    <property type="entry name" value="VI_chp_5"/>
    <property type="match status" value="1"/>
</dbReference>
<dbReference type="Pfam" id="PF05591">
    <property type="entry name" value="T6SS_VipA"/>
    <property type="match status" value="1"/>
</dbReference>
<protein>
    <submittedName>
        <fullName evidence="1">Type VI secretion system contractile sheath small subunit</fullName>
    </submittedName>
</protein>
<dbReference type="AlphaFoldDB" id="A0A4S1CDT8"/>
<evidence type="ECO:0000313" key="2">
    <source>
        <dbReference type="Proteomes" id="UP000306416"/>
    </source>
</evidence>
<gene>
    <name evidence="1" type="primary">tssB</name>
    <name evidence="1" type="ORF">E4633_13645</name>
</gene>
<organism evidence="1 2">
    <name type="scientific">Geomonas terrae</name>
    <dbReference type="NCBI Taxonomy" id="2562681"/>
    <lineage>
        <taxon>Bacteria</taxon>
        <taxon>Pseudomonadati</taxon>
        <taxon>Thermodesulfobacteriota</taxon>
        <taxon>Desulfuromonadia</taxon>
        <taxon>Geobacterales</taxon>
        <taxon>Geobacteraceae</taxon>
        <taxon>Geomonas</taxon>
    </lineage>
</organism>
<dbReference type="PANTHER" id="PTHR35850">
    <property type="entry name" value="CYTOPLASMIC PROTEIN-RELATED"/>
    <property type="match status" value="1"/>
</dbReference>